<dbReference type="KEGG" id="npv:OHM77_01350"/>
<dbReference type="AlphaFoldDB" id="A0AA49FL23"/>
<dbReference type="EMBL" id="CP107246">
    <property type="protein sequence ID" value="WIM05966.1"/>
    <property type="molecule type" value="Genomic_DNA"/>
</dbReference>
<sequence length="155" mass="16114">MKTVLSAVLITSVVLSTGCSTITQSENQRLSVTATYEGSPVKDVDCSLTNDKGTWLAKAPGQVDVRKSGENLNVVCKKEGLVDGLLTAISRAAGSMFGNIIFGGGIGALIDHSKGTGYDYPNTLPVEMGKSVTVDKKQENPQTASTSQCASGQPC</sequence>
<name>A0AA49FL23_9PROT</name>
<dbReference type="Proteomes" id="UP001234916">
    <property type="component" value="Chromosome"/>
</dbReference>
<evidence type="ECO:0000256" key="1">
    <source>
        <dbReference type="SAM" id="MobiDB-lite"/>
    </source>
</evidence>
<evidence type="ECO:0000313" key="2">
    <source>
        <dbReference type="EMBL" id="WIM05966.1"/>
    </source>
</evidence>
<evidence type="ECO:0008006" key="3">
    <source>
        <dbReference type="Google" id="ProtNLM"/>
    </source>
</evidence>
<protein>
    <recommendedName>
        <fullName evidence="3">Lipoprotein</fullName>
    </recommendedName>
</protein>
<feature type="compositionally biased region" description="Polar residues" evidence="1">
    <location>
        <begin position="140"/>
        <end position="155"/>
    </location>
</feature>
<gene>
    <name evidence="2" type="ORF">OHM77_01350</name>
</gene>
<reference evidence="2" key="1">
    <citation type="journal article" date="2023" name="Nat. Microbiol.">
        <title>Enrichment and characterization of a nitric oxide-reducing microbial community in a continuous bioreactor.</title>
        <authorList>
            <person name="Garrido-Amador P."/>
            <person name="Stortenbeker N."/>
            <person name="Wessels H.J.C.T."/>
            <person name="Speth D.R."/>
            <person name="Garcia-Heredia I."/>
            <person name="Kartal B."/>
        </authorList>
    </citation>
    <scope>NUCLEOTIDE SEQUENCE</scope>
    <source>
        <strain evidence="2">MAG1</strain>
    </source>
</reference>
<dbReference type="PROSITE" id="PS51257">
    <property type="entry name" value="PROKAR_LIPOPROTEIN"/>
    <property type="match status" value="1"/>
</dbReference>
<feature type="region of interest" description="Disordered" evidence="1">
    <location>
        <begin position="134"/>
        <end position="155"/>
    </location>
</feature>
<organism evidence="2">
    <name type="scientific">Candidatus Nitricoxidivorans perseverans</name>
    <dbReference type="NCBI Taxonomy" id="2975601"/>
    <lineage>
        <taxon>Bacteria</taxon>
        <taxon>Pseudomonadati</taxon>
        <taxon>Pseudomonadota</taxon>
        <taxon>Betaproteobacteria</taxon>
        <taxon>Nitrosomonadales</taxon>
        <taxon>Sterolibacteriaceae</taxon>
        <taxon>Candidatus Nitricoxidivorans</taxon>
    </lineage>
</organism>
<proteinExistence type="predicted"/>
<accession>A0AA49FL23</accession>